<dbReference type="PANTHER" id="PTHR36310:SF1">
    <property type="entry name" value="CYCLIN-DEPENDENT PROTEIN KINASE INHIBITOR SMR11"/>
    <property type="match status" value="1"/>
</dbReference>
<sequence>MFLVQMDSESVPVAKTSPVEVDVTGITKMESVLRLKGMENCGQAIYGQAPFVEDNDHPEVRDDAFIELIGGREVYPPTPSPDRDSSEPPSSSDQSEELDSILDCRTPSGNIFDPFAPGPEELVFAPRKKMLKGTQVPPRRQLNFDDCGDSNQQVKHNVAEDAVEEDDLLELFFRSFLELIVLNRIQETSVKNFPLHGDTSECLKTPILLPLLTGVAGTCPPAPRREAANSRTFRLGVCRKLEFGTGLT</sequence>
<reference evidence="3" key="2">
    <citation type="submission" date="2021-05" db="UniProtKB">
        <authorList>
            <consortium name="EnsemblPlants"/>
        </authorList>
    </citation>
    <scope>IDENTIFICATION</scope>
    <source>
        <strain evidence="3">subsp. malaccensis</strain>
    </source>
</reference>
<organism evidence="3 4">
    <name type="scientific">Musa acuminata subsp. malaccensis</name>
    <name type="common">Wild banana</name>
    <name type="synonym">Musa malaccensis</name>
    <dbReference type="NCBI Taxonomy" id="214687"/>
    <lineage>
        <taxon>Eukaryota</taxon>
        <taxon>Viridiplantae</taxon>
        <taxon>Streptophyta</taxon>
        <taxon>Embryophyta</taxon>
        <taxon>Tracheophyta</taxon>
        <taxon>Spermatophyta</taxon>
        <taxon>Magnoliopsida</taxon>
        <taxon>Liliopsida</taxon>
        <taxon>Zingiberales</taxon>
        <taxon>Musaceae</taxon>
        <taxon>Musa</taxon>
    </lineage>
</organism>
<proteinExistence type="predicted"/>
<dbReference type="EMBL" id="HG996476">
    <property type="protein sequence ID" value="CAG1852484.1"/>
    <property type="molecule type" value="Genomic_DNA"/>
</dbReference>
<reference evidence="2" key="1">
    <citation type="submission" date="2021-03" db="EMBL/GenBank/DDBJ databases">
        <authorList>
            <consortium name="Genoscope - CEA"/>
            <person name="William W."/>
        </authorList>
    </citation>
    <scope>NUCLEOTIDE SEQUENCE</scope>
    <source>
        <strain evidence="2">Doubled-haploid Pahang</strain>
    </source>
</reference>
<dbReference type="OrthoDB" id="777328at2759"/>
<dbReference type="FunCoup" id="A0A804KS71">
    <property type="interactions" value="1628"/>
</dbReference>
<evidence type="ECO:0000313" key="3">
    <source>
        <dbReference type="EnsemblPlants" id="Ma10_p03500.1"/>
    </source>
</evidence>
<dbReference type="OMA" id="CNFIERF"/>
<dbReference type="Gramene" id="Ma10_t03500.2">
    <property type="protein sequence ID" value="Ma10_p03500.2"/>
    <property type="gene ID" value="Ma10_g03500"/>
</dbReference>
<dbReference type="EnsemblPlants" id="Ma10_t03500.1">
    <property type="protein sequence ID" value="Ma10_p03500.1"/>
    <property type="gene ID" value="Ma10_g03500"/>
</dbReference>
<name>A0A804KS71_MUSAM</name>
<feature type="region of interest" description="Disordered" evidence="1">
    <location>
        <begin position="72"/>
        <end position="99"/>
    </location>
</feature>
<gene>
    <name evidence="2" type="ORF">GSMUA_307100.1</name>
</gene>
<dbReference type="EnsemblPlants" id="Ma10_t03500.3">
    <property type="protein sequence ID" value="Ma10_p03500.3"/>
    <property type="gene ID" value="Ma10_g03500"/>
</dbReference>
<dbReference type="EnsemblPlants" id="Ma10_t03500.2">
    <property type="protein sequence ID" value="Ma10_p03500.2"/>
    <property type="gene ID" value="Ma10_g03500"/>
</dbReference>
<evidence type="ECO:0000313" key="4">
    <source>
        <dbReference type="Proteomes" id="UP000012960"/>
    </source>
</evidence>
<evidence type="ECO:0000256" key="1">
    <source>
        <dbReference type="SAM" id="MobiDB-lite"/>
    </source>
</evidence>
<dbReference type="Gramene" id="Ma10_t03500.1">
    <property type="protein sequence ID" value="Ma10_p03500.1"/>
    <property type="gene ID" value="Ma10_g03500"/>
</dbReference>
<protein>
    <submittedName>
        <fullName evidence="2">(wild Malaysian banana) hypothetical protein</fullName>
    </submittedName>
</protein>
<accession>A0A804KS71</accession>
<dbReference type="AlphaFoldDB" id="A0A804KS71"/>
<dbReference type="InParanoid" id="A0A804KS71"/>
<evidence type="ECO:0000313" key="2">
    <source>
        <dbReference type="EMBL" id="CAG1852484.1"/>
    </source>
</evidence>
<keyword evidence="4" id="KW-1185">Reference proteome</keyword>
<dbReference type="PANTHER" id="PTHR36310">
    <property type="entry name" value="CYCLIN-DEPENDENT PROTEIN KINASE INHIBITOR SMR11"/>
    <property type="match status" value="1"/>
</dbReference>
<dbReference type="InterPro" id="IPR038971">
    <property type="entry name" value="SMR11/SMR16"/>
</dbReference>
<dbReference type="Proteomes" id="UP000012960">
    <property type="component" value="Unplaced"/>
</dbReference>
<dbReference type="Gramene" id="Ma10_t03500.3">
    <property type="protein sequence ID" value="Ma10_p03500.3"/>
    <property type="gene ID" value="Ma10_g03500"/>
</dbReference>